<dbReference type="PANTHER" id="PTHR31751:SF7">
    <property type="entry name" value="THAP-TYPE DOMAIN-CONTAINING PROTEIN"/>
    <property type="match status" value="1"/>
</dbReference>
<protein>
    <submittedName>
        <fullName evidence="1">Uncharacterized protein</fullName>
    </submittedName>
</protein>
<sequence length="127" mass="14715">MVQFCNNSNNLMYVNDIQVAAVVLLSGNNFGKLKRLAACMNLAFVSKSSFFRIQRLYFVPAVDEWWGWMRRQLMDEFKDEEVIAGGDGQCDSPEEFVILSQKLAPGTSYMLKLWKNNMLAWYPVTWK</sequence>
<name>A0A6S7HQ94_PARCT</name>
<dbReference type="PANTHER" id="PTHR31751">
    <property type="entry name" value="SI:CH211-108C17.2-RELATED-RELATED"/>
    <property type="match status" value="1"/>
</dbReference>
<reference evidence="1" key="1">
    <citation type="submission" date="2020-04" db="EMBL/GenBank/DDBJ databases">
        <authorList>
            <person name="Alioto T."/>
            <person name="Alioto T."/>
            <person name="Gomez Garrido J."/>
        </authorList>
    </citation>
    <scope>NUCLEOTIDE SEQUENCE</scope>
    <source>
        <strain evidence="1">A484AB</strain>
    </source>
</reference>
<dbReference type="OrthoDB" id="5984683at2759"/>
<dbReference type="EMBL" id="CACRXK020005368">
    <property type="protein sequence ID" value="CAB4005953.1"/>
    <property type="molecule type" value="Genomic_DNA"/>
</dbReference>
<dbReference type="AlphaFoldDB" id="A0A6S7HQ94"/>
<evidence type="ECO:0000313" key="1">
    <source>
        <dbReference type="EMBL" id="CAB4005953.1"/>
    </source>
</evidence>
<comment type="caution">
    <text evidence="1">The sequence shown here is derived from an EMBL/GenBank/DDBJ whole genome shotgun (WGS) entry which is preliminary data.</text>
</comment>
<dbReference type="Proteomes" id="UP001152795">
    <property type="component" value="Unassembled WGS sequence"/>
</dbReference>
<evidence type="ECO:0000313" key="2">
    <source>
        <dbReference type="Proteomes" id="UP001152795"/>
    </source>
</evidence>
<keyword evidence="2" id="KW-1185">Reference proteome</keyword>
<proteinExistence type="predicted"/>
<organism evidence="1 2">
    <name type="scientific">Paramuricea clavata</name>
    <name type="common">Red gorgonian</name>
    <name type="synonym">Violescent sea-whip</name>
    <dbReference type="NCBI Taxonomy" id="317549"/>
    <lineage>
        <taxon>Eukaryota</taxon>
        <taxon>Metazoa</taxon>
        <taxon>Cnidaria</taxon>
        <taxon>Anthozoa</taxon>
        <taxon>Octocorallia</taxon>
        <taxon>Malacalcyonacea</taxon>
        <taxon>Plexauridae</taxon>
        <taxon>Paramuricea</taxon>
    </lineage>
</organism>
<accession>A0A6S7HQ94</accession>
<gene>
    <name evidence="1" type="ORF">PACLA_8A001312</name>
</gene>